<evidence type="ECO:0000259" key="1">
    <source>
        <dbReference type="Pfam" id="PF20720"/>
    </source>
</evidence>
<dbReference type="EMBL" id="CAJPWZ010001201">
    <property type="protein sequence ID" value="CAG2209570.1"/>
    <property type="molecule type" value="Genomic_DNA"/>
</dbReference>
<dbReference type="SUPFAM" id="SSF52540">
    <property type="entry name" value="P-loop containing nucleoside triphosphate hydrolases"/>
    <property type="match status" value="1"/>
</dbReference>
<dbReference type="InterPro" id="IPR049050">
    <property type="entry name" value="nSTAND3"/>
</dbReference>
<accession>A0A8S3RLR6</accession>
<dbReference type="InterPro" id="IPR027417">
    <property type="entry name" value="P-loop_NTPase"/>
</dbReference>
<gene>
    <name evidence="2" type="ORF">MEDL_23693</name>
</gene>
<sequence length="487" mass="56567">MTRFKGNNTTMITIYYTSGLTKTEIDGHLNEGTFVETLAVQACIKLLETNSLLILTGAAGTGKSRNSLEILHQFRAKYPEYKSVKLTDLHDFTDVVTEEEKLVILFEDIFGRTNTRFAENTDVQIIDRIHACTIKGNIKVVLTVRDTIRMSCQWILNSHKIFHGKCEVDISSEKFKMKKTEKESLLLKYFAAHNFKLLEYNDPENYFEEAILDPKITATVNRVTLHNIVESEPLLGFPEACSLFTGNRKLTRLGLSFFKHPSKYLFEEIEKIRKSGIENKHDRMTYVTLIYILLNEDVLDPDDIELNICFDILESCYGISNKKLPACHITDAANEMIGRYLIFHCDDGTYHIQHQTIFESILISYSKIDPGLILSRLNFDFIREMVRLQNYTLREGEIVMKISKKYYSMLANRIIEIVLSEYFNKSLSLNFQLLCESEIIRQNDECFMKSLIEKSTRCFFQPEYDLQTFVTYRVCANSVNFIYLHFC</sequence>
<dbReference type="OrthoDB" id="6092734at2759"/>
<organism evidence="2 3">
    <name type="scientific">Mytilus edulis</name>
    <name type="common">Blue mussel</name>
    <dbReference type="NCBI Taxonomy" id="6550"/>
    <lineage>
        <taxon>Eukaryota</taxon>
        <taxon>Metazoa</taxon>
        <taxon>Spiralia</taxon>
        <taxon>Lophotrochozoa</taxon>
        <taxon>Mollusca</taxon>
        <taxon>Bivalvia</taxon>
        <taxon>Autobranchia</taxon>
        <taxon>Pteriomorphia</taxon>
        <taxon>Mytilida</taxon>
        <taxon>Mytiloidea</taxon>
        <taxon>Mytilidae</taxon>
        <taxon>Mytilinae</taxon>
        <taxon>Mytilus</taxon>
    </lineage>
</organism>
<dbReference type="Pfam" id="PF20720">
    <property type="entry name" value="nSTAND3"/>
    <property type="match status" value="1"/>
</dbReference>
<comment type="caution">
    <text evidence="2">The sequence shown here is derived from an EMBL/GenBank/DDBJ whole genome shotgun (WGS) entry which is preliminary data.</text>
</comment>
<evidence type="ECO:0000313" key="3">
    <source>
        <dbReference type="Proteomes" id="UP000683360"/>
    </source>
</evidence>
<evidence type="ECO:0000313" key="2">
    <source>
        <dbReference type="EMBL" id="CAG2209570.1"/>
    </source>
</evidence>
<reference evidence="2" key="1">
    <citation type="submission" date="2021-03" db="EMBL/GenBank/DDBJ databases">
        <authorList>
            <person name="Bekaert M."/>
        </authorList>
    </citation>
    <scope>NUCLEOTIDE SEQUENCE</scope>
</reference>
<feature type="domain" description="Novel STAND NTPase 3" evidence="1">
    <location>
        <begin position="34"/>
        <end position="190"/>
    </location>
</feature>
<protein>
    <recommendedName>
        <fullName evidence="1">Novel STAND NTPase 3 domain-containing protein</fullName>
    </recommendedName>
</protein>
<keyword evidence="3" id="KW-1185">Reference proteome</keyword>
<dbReference type="Proteomes" id="UP000683360">
    <property type="component" value="Unassembled WGS sequence"/>
</dbReference>
<proteinExistence type="predicted"/>
<dbReference type="AlphaFoldDB" id="A0A8S3RLR6"/>
<name>A0A8S3RLR6_MYTED</name>